<organism evidence="1 2">
    <name type="scientific">Rhizophagus clarus</name>
    <dbReference type="NCBI Taxonomy" id="94130"/>
    <lineage>
        <taxon>Eukaryota</taxon>
        <taxon>Fungi</taxon>
        <taxon>Fungi incertae sedis</taxon>
        <taxon>Mucoromycota</taxon>
        <taxon>Glomeromycotina</taxon>
        <taxon>Glomeromycetes</taxon>
        <taxon>Glomerales</taxon>
        <taxon>Glomeraceae</taxon>
        <taxon>Rhizophagus</taxon>
    </lineage>
</organism>
<name>A0A8H3QUC9_9GLOM</name>
<sequence>MDFASFWPITNPQSDFFEDAPIALYEFKTSGVGEYHYKIWDDSLRSRHFLGADHADGIEAILSEREDHSLHEFIDGDEPLHPFIDFNLPVKTLDAITSKLSEIQAKNLLCHFFRDVSLEIFSKWDKNTMTIADNEYIRMKKAILPKDGTIFDFMIHLPNDESEIVESPLLAVSESEIKRYNDDTNSETTEAKFELVEKLF</sequence>
<dbReference type="Proteomes" id="UP000615446">
    <property type="component" value="Unassembled WGS sequence"/>
</dbReference>
<evidence type="ECO:0000313" key="1">
    <source>
        <dbReference type="EMBL" id="GES93005.1"/>
    </source>
</evidence>
<protein>
    <submittedName>
        <fullName evidence="1">Uncharacterized protein</fullName>
    </submittedName>
</protein>
<reference evidence="1" key="1">
    <citation type="submission" date="2019-10" db="EMBL/GenBank/DDBJ databases">
        <title>Conservation and host-specific expression of non-tandemly repeated heterogenous ribosome RNA gene in arbuscular mycorrhizal fungi.</title>
        <authorList>
            <person name="Maeda T."/>
            <person name="Kobayashi Y."/>
            <person name="Nakagawa T."/>
            <person name="Ezawa T."/>
            <person name="Yamaguchi K."/>
            <person name="Bino T."/>
            <person name="Nishimoto Y."/>
            <person name="Shigenobu S."/>
            <person name="Kawaguchi M."/>
        </authorList>
    </citation>
    <scope>NUCLEOTIDE SEQUENCE</scope>
    <source>
        <strain evidence="1">HR1</strain>
    </source>
</reference>
<dbReference type="OrthoDB" id="2347715at2759"/>
<gene>
    <name evidence="1" type="ORF">RCL2_001976700</name>
</gene>
<comment type="caution">
    <text evidence="1">The sequence shown here is derived from an EMBL/GenBank/DDBJ whole genome shotgun (WGS) entry which is preliminary data.</text>
</comment>
<dbReference type="AlphaFoldDB" id="A0A8H3QUC9"/>
<dbReference type="EMBL" id="BLAL01000218">
    <property type="protein sequence ID" value="GES93005.1"/>
    <property type="molecule type" value="Genomic_DNA"/>
</dbReference>
<evidence type="ECO:0000313" key="2">
    <source>
        <dbReference type="Proteomes" id="UP000615446"/>
    </source>
</evidence>
<accession>A0A8H3QUC9</accession>
<proteinExistence type="predicted"/>